<proteinExistence type="predicted"/>
<gene>
    <name evidence="1" type="ORF">IAB19_00020</name>
</gene>
<dbReference type="AlphaFoldDB" id="A0A9D9D8A3"/>
<name>A0A9D9D8A3_9GAMM</name>
<dbReference type="EMBL" id="JADINH010000001">
    <property type="protein sequence ID" value="MBO8414755.1"/>
    <property type="molecule type" value="Genomic_DNA"/>
</dbReference>
<protein>
    <submittedName>
        <fullName evidence="1">Uncharacterized protein</fullName>
    </submittedName>
</protein>
<evidence type="ECO:0000313" key="1">
    <source>
        <dbReference type="EMBL" id="MBO8414755.1"/>
    </source>
</evidence>
<evidence type="ECO:0000313" key="2">
    <source>
        <dbReference type="Proteomes" id="UP000823631"/>
    </source>
</evidence>
<dbReference type="Proteomes" id="UP000823631">
    <property type="component" value="Unassembled WGS sequence"/>
</dbReference>
<sequence length="280" mass="31906">MGRSSNYKYDKAVRIQYNLAAHLAAVNEENVSREFEPLSSKQLKFLGRRDILGACRCNLTTEIPSIEMLGDLGADDIQLTVSLVCIINAHKKLEVEWAESIGEFDFDVDGYLYFETYDVITALEQMRAAVPPCLDGSLIKLEDVAQVCGIKLKNVLDVVVNPDRRKAFQEMGFAQLRLETEGAEPDPVFWGRELGWLCNYNRRSRGISGIWYKLVVYSTISDLFVCYCTAENRLGGKFRQSRVCRSREEVLSCVRDCDLLPEFEADEQEWLSLLQTYIVP</sequence>
<comment type="caution">
    <text evidence="1">The sequence shown here is derived from an EMBL/GenBank/DDBJ whole genome shotgun (WGS) entry which is preliminary data.</text>
</comment>
<reference evidence="1" key="2">
    <citation type="journal article" date="2021" name="PeerJ">
        <title>Extensive microbial diversity within the chicken gut microbiome revealed by metagenomics and culture.</title>
        <authorList>
            <person name="Gilroy R."/>
            <person name="Ravi A."/>
            <person name="Getino M."/>
            <person name="Pursley I."/>
            <person name="Horton D.L."/>
            <person name="Alikhan N.F."/>
            <person name="Baker D."/>
            <person name="Gharbi K."/>
            <person name="Hall N."/>
            <person name="Watson M."/>
            <person name="Adriaenssens E.M."/>
            <person name="Foster-Nyarko E."/>
            <person name="Jarju S."/>
            <person name="Secka A."/>
            <person name="Antonio M."/>
            <person name="Oren A."/>
            <person name="Chaudhuri R.R."/>
            <person name="La Ragione R."/>
            <person name="Hildebrand F."/>
            <person name="Pallen M.J."/>
        </authorList>
    </citation>
    <scope>NUCLEOTIDE SEQUENCE</scope>
    <source>
        <strain evidence="1">17213</strain>
    </source>
</reference>
<reference evidence="1" key="1">
    <citation type="submission" date="2020-10" db="EMBL/GenBank/DDBJ databases">
        <authorList>
            <person name="Gilroy R."/>
        </authorList>
    </citation>
    <scope>NUCLEOTIDE SEQUENCE</scope>
    <source>
        <strain evidence="1">17213</strain>
    </source>
</reference>
<accession>A0A9D9D8A3</accession>
<organism evidence="1 2">
    <name type="scientific">Candidatus Avisuccinivibrio stercorigallinarum</name>
    <dbReference type="NCBI Taxonomy" id="2840704"/>
    <lineage>
        <taxon>Bacteria</taxon>
        <taxon>Pseudomonadati</taxon>
        <taxon>Pseudomonadota</taxon>
        <taxon>Gammaproteobacteria</taxon>
        <taxon>Aeromonadales</taxon>
        <taxon>Succinivibrionaceae</taxon>
        <taxon>Succinivibrionaceae incertae sedis</taxon>
        <taxon>Candidatus Avisuccinivibrio</taxon>
    </lineage>
</organism>